<evidence type="ECO:0000313" key="2">
    <source>
        <dbReference type="EMBL" id="TWJ19820.1"/>
    </source>
</evidence>
<reference evidence="2 3" key="1">
    <citation type="submission" date="2019-07" db="EMBL/GenBank/DDBJ databases">
        <title>Genomic Encyclopedia of Archaeal and Bacterial Type Strains, Phase II (KMG-II): from individual species to whole genera.</title>
        <authorList>
            <person name="Goeker M."/>
        </authorList>
    </citation>
    <scope>NUCLEOTIDE SEQUENCE [LARGE SCALE GENOMIC DNA]</scope>
    <source>
        <strain evidence="2 3">ATCC BAA-1139</strain>
    </source>
</reference>
<feature type="transmembrane region" description="Helical" evidence="1">
    <location>
        <begin position="145"/>
        <end position="166"/>
    </location>
</feature>
<proteinExistence type="predicted"/>
<protein>
    <submittedName>
        <fullName evidence="2">Uncharacterized protein</fullName>
    </submittedName>
</protein>
<feature type="transmembrane region" description="Helical" evidence="1">
    <location>
        <begin position="103"/>
        <end position="124"/>
    </location>
</feature>
<evidence type="ECO:0000256" key="1">
    <source>
        <dbReference type="SAM" id="Phobius"/>
    </source>
</evidence>
<feature type="transmembrane region" description="Helical" evidence="1">
    <location>
        <begin position="43"/>
        <end position="64"/>
    </location>
</feature>
<dbReference type="AlphaFoldDB" id="A0A562VPK6"/>
<dbReference type="Proteomes" id="UP000319449">
    <property type="component" value="Unassembled WGS sequence"/>
</dbReference>
<keyword evidence="3" id="KW-1185">Reference proteome</keyword>
<evidence type="ECO:0000313" key="3">
    <source>
        <dbReference type="Proteomes" id="UP000319449"/>
    </source>
</evidence>
<organism evidence="2 3">
    <name type="scientific">Geobacter argillaceus</name>
    <dbReference type="NCBI Taxonomy" id="345631"/>
    <lineage>
        <taxon>Bacteria</taxon>
        <taxon>Pseudomonadati</taxon>
        <taxon>Thermodesulfobacteriota</taxon>
        <taxon>Desulfuromonadia</taxon>
        <taxon>Geobacterales</taxon>
        <taxon>Geobacteraceae</taxon>
        <taxon>Geobacter</taxon>
    </lineage>
</organism>
<keyword evidence="1" id="KW-0812">Transmembrane</keyword>
<sequence length="190" mass="20475">MTPVRLVVSGWLAMTSALLAIPLFLLSLRLAGVEDLVARAMEAGLMVVGTALFVYLTITLRRLLHSRYAFHDTDNAIALLIKANVVLTTVGVVGLAVPSLASSVGLFTIICLLPLGIFQAYFGLRLMRLPDEQHALFRSYCYLNLATGLCLALVITAPLALLLGAITDVMLGTIFFQHGQRAKGHIPDTV</sequence>
<dbReference type="EMBL" id="VLLN01000006">
    <property type="protein sequence ID" value="TWJ19820.1"/>
    <property type="molecule type" value="Genomic_DNA"/>
</dbReference>
<gene>
    <name evidence="2" type="ORF">JN12_01307</name>
</gene>
<keyword evidence="1" id="KW-1133">Transmembrane helix</keyword>
<feature type="transmembrane region" description="Helical" evidence="1">
    <location>
        <begin position="12"/>
        <end position="31"/>
    </location>
</feature>
<keyword evidence="1" id="KW-0472">Membrane</keyword>
<accession>A0A562VPK6</accession>
<feature type="transmembrane region" description="Helical" evidence="1">
    <location>
        <begin position="76"/>
        <end position="97"/>
    </location>
</feature>
<name>A0A562VPK6_9BACT</name>
<comment type="caution">
    <text evidence="2">The sequence shown here is derived from an EMBL/GenBank/DDBJ whole genome shotgun (WGS) entry which is preliminary data.</text>
</comment>